<name>A0ABR4X6S0_9ACTN</name>
<organism evidence="2 3">
    <name type="scientific">Actinopolyspora erythraea</name>
    <dbReference type="NCBI Taxonomy" id="414996"/>
    <lineage>
        <taxon>Bacteria</taxon>
        <taxon>Bacillati</taxon>
        <taxon>Actinomycetota</taxon>
        <taxon>Actinomycetes</taxon>
        <taxon>Actinopolysporales</taxon>
        <taxon>Actinopolysporaceae</taxon>
        <taxon>Actinopolyspora</taxon>
    </lineage>
</organism>
<evidence type="ECO:0000313" key="3">
    <source>
        <dbReference type="Proteomes" id="UP000029737"/>
    </source>
</evidence>
<feature type="region of interest" description="Disordered" evidence="1">
    <location>
        <begin position="34"/>
        <end position="110"/>
    </location>
</feature>
<dbReference type="EMBL" id="JPMV01000012">
    <property type="protein sequence ID" value="KGI82183.1"/>
    <property type="molecule type" value="Genomic_DNA"/>
</dbReference>
<proteinExistence type="predicted"/>
<sequence>MRDPAGSRGDDCYGMAYHRGRVYLGCSDGRLYRVDPGNGESELVTGPKGDTVQDNREPSGDPGQRPRYPIADLASCNTEAKPPRDCDGKTTTTTGGKPTATTGGRTEPPIKGMNNILEALLGTVTQALMSIGGCRLGSILARILDALANILSNIGNGKCKCERCHDDGKDDGCRSCAGCDGERREAGTGRSEGDSEGSGP</sequence>
<keyword evidence="3" id="KW-1185">Reference proteome</keyword>
<protein>
    <submittedName>
        <fullName evidence="2">Uncharacterized protein</fullName>
    </submittedName>
</protein>
<gene>
    <name evidence="2" type="ORF">IL38_05390</name>
</gene>
<comment type="caution">
    <text evidence="2">The sequence shown here is derived from an EMBL/GenBank/DDBJ whole genome shotgun (WGS) entry which is preliminary data.</text>
</comment>
<reference evidence="2 3" key="1">
    <citation type="journal article" date="2014" name="PLoS ONE">
        <title>Identification and Characterization of a New Erythromycin Biosynthetic Gene Cluster in Actinopolyspora erythraea YIM90600, a Novel Erythronolide-Producing Halophilic Actinomycete Isolated from Salt Field.</title>
        <authorList>
            <person name="Chen D."/>
            <person name="Feng J."/>
            <person name="Huang L."/>
            <person name="Zhang Q."/>
            <person name="Wu J."/>
            <person name="Zhu X."/>
            <person name="Duan Y."/>
            <person name="Xu Z."/>
        </authorList>
    </citation>
    <scope>NUCLEOTIDE SEQUENCE [LARGE SCALE GENOMIC DNA]</scope>
    <source>
        <strain evidence="2 3">YIM90600</strain>
    </source>
</reference>
<feature type="compositionally biased region" description="Low complexity" evidence="1">
    <location>
        <begin position="89"/>
        <end position="106"/>
    </location>
</feature>
<dbReference type="RefSeq" id="WP_144311905.1">
    <property type="nucleotide sequence ID" value="NZ_CP022752.1"/>
</dbReference>
<feature type="region of interest" description="Disordered" evidence="1">
    <location>
        <begin position="178"/>
        <end position="200"/>
    </location>
</feature>
<evidence type="ECO:0000256" key="1">
    <source>
        <dbReference type="SAM" id="MobiDB-lite"/>
    </source>
</evidence>
<evidence type="ECO:0000313" key="2">
    <source>
        <dbReference type="EMBL" id="KGI82183.1"/>
    </source>
</evidence>
<feature type="compositionally biased region" description="Basic and acidic residues" evidence="1">
    <location>
        <begin position="180"/>
        <end position="193"/>
    </location>
</feature>
<dbReference type="Proteomes" id="UP000029737">
    <property type="component" value="Unassembled WGS sequence"/>
</dbReference>
<accession>A0ABR4X6S0</accession>